<feature type="compositionally biased region" description="Basic and acidic residues" evidence="5">
    <location>
        <begin position="939"/>
        <end position="950"/>
    </location>
</feature>
<dbReference type="PANTHER" id="PTHR23176:SF128">
    <property type="entry name" value="RHO GTPASE-ACTIVATING PROTEIN RGD1"/>
    <property type="match status" value="1"/>
</dbReference>
<evidence type="ECO:0008006" key="10">
    <source>
        <dbReference type="Google" id="ProtNLM"/>
    </source>
</evidence>
<evidence type="ECO:0000256" key="2">
    <source>
        <dbReference type="ARBA" id="ARBA00022723"/>
    </source>
</evidence>
<dbReference type="Proteomes" id="UP001590950">
    <property type="component" value="Unassembled WGS sequence"/>
</dbReference>
<feature type="compositionally biased region" description="Polar residues" evidence="5">
    <location>
        <begin position="562"/>
        <end position="588"/>
    </location>
</feature>
<feature type="region of interest" description="Disordered" evidence="5">
    <location>
        <begin position="939"/>
        <end position="958"/>
    </location>
</feature>
<feature type="compositionally biased region" description="Basic and acidic residues" evidence="5">
    <location>
        <begin position="403"/>
        <end position="417"/>
    </location>
</feature>
<dbReference type="InterPro" id="IPR001781">
    <property type="entry name" value="Znf_LIM"/>
</dbReference>
<feature type="compositionally biased region" description="Basic and acidic residues" evidence="5">
    <location>
        <begin position="339"/>
        <end position="357"/>
    </location>
</feature>
<feature type="domain" description="Rho-GAP" evidence="7">
    <location>
        <begin position="1090"/>
        <end position="1293"/>
    </location>
</feature>
<gene>
    <name evidence="8" type="ORF">N7G274_009178</name>
</gene>
<dbReference type="EMBL" id="JBEFKJ010000035">
    <property type="protein sequence ID" value="KAL2037959.1"/>
    <property type="molecule type" value="Genomic_DNA"/>
</dbReference>
<keyword evidence="1" id="KW-0343">GTPase activation</keyword>
<dbReference type="CDD" id="cd09395">
    <property type="entry name" value="LIM2_Rga"/>
    <property type="match status" value="1"/>
</dbReference>
<evidence type="ECO:0000256" key="4">
    <source>
        <dbReference type="PROSITE-ProRule" id="PRU00125"/>
    </source>
</evidence>
<feature type="compositionally biased region" description="Low complexity" evidence="5">
    <location>
        <begin position="500"/>
        <end position="513"/>
    </location>
</feature>
<dbReference type="PROSITE" id="PS50238">
    <property type="entry name" value="RHOGAP"/>
    <property type="match status" value="1"/>
</dbReference>
<feature type="compositionally biased region" description="Basic and acidic residues" evidence="5">
    <location>
        <begin position="707"/>
        <end position="721"/>
    </location>
</feature>
<feature type="compositionally biased region" description="Polar residues" evidence="5">
    <location>
        <begin position="1040"/>
        <end position="1051"/>
    </location>
</feature>
<dbReference type="CDD" id="cd09394">
    <property type="entry name" value="LIM1_Rga"/>
    <property type="match status" value="1"/>
</dbReference>
<dbReference type="InterPro" id="IPR000198">
    <property type="entry name" value="RhoGAP_dom"/>
</dbReference>
<protein>
    <recommendedName>
        <fullName evidence="10">RhoGAP-domain-containing protein</fullName>
    </recommendedName>
</protein>
<dbReference type="SMART" id="SM00132">
    <property type="entry name" value="LIM"/>
    <property type="match status" value="2"/>
</dbReference>
<keyword evidence="4" id="KW-0440">LIM domain</keyword>
<evidence type="ECO:0000256" key="3">
    <source>
        <dbReference type="ARBA" id="ARBA00022833"/>
    </source>
</evidence>
<feature type="domain" description="LIM zinc-binding" evidence="6">
    <location>
        <begin position="19"/>
        <end position="81"/>
    </location>
</feature>
<dbReference type="Gene3D" id="2.10.110.10">
    <property type="entry name" value="Cysteine Rich Protein"/>
    <property type="match status" value="2"/>
</dbReference>
<dbReference type="CDD" id="cd00159">
    <property type="entry name" value="RhoGAP"/>
    <property type="match status" value="1"/>
</dbReference>
<accession>A0ABR3ZXN6</accession>
<feature type="compositionally biased region" description="Basic residues" evidence="5">
    <location>
        <begin position="136"/>
        <end position="151"/>
    </location>
</feature>
<reference evidence="8 9" key="1">
    <citation type="submission" date="2024-09" db="EMBL/GenBank/DDBJ databases">
        <title>Rethinking Asexuality: The Enigmatic Case of Functional Sexual Genes in Lepraria (Stereocaulaceae).</title>
        <authorList>
            <person name="Doellman M."/>
            <person name="Sun Y."/>
            <person name="Barcenas-Pena A."/>
            <person name="Lumbsch H.T."/>
            <person name="Grewe F."/>
        </authorList>
    </citation>
    <scope>NUCLEOTIDE SEQUENCE [LARGE SCALE GENOMIC DNA]</scope>
    <source>
        <strain evidence="8 9">Mercado 3170</strain>
    </source>
</reference>
<feature type="compositionally biased region" description="Polar residues" evidence="5">
    <location>
        <begin position="438"/>
        <end position="465"/>
    </location>
</feature>
<dbReference type="PANTHER" id="PTHR23176">
    <property type="entry name" value="RHO/RAC/CDC GTPASE-ACTIVATING PROTEIN"/>
    <property type="match status" value="1"/>
</dbReference>
<keyword evidence="2 4" id="KW-0479">Metal-binding</keyword>
<comment type="caution">
    <text evidence="8">The sequence shown here is derived from an EMBL/GenBank/DDBJ whole genome shotgun (WGS) entry which is preliminary data.</text>
</comment>
<feature type="region of interest" description="Disordered" evidence="5">
    <location>
        <begin position="1031"/>
        <end position="1077"/>
    </location>
</feature>
<feature type="compositionally biased region" description="Basic and acidic residues" evidence="5">
    <location>
        <begin position="238"/>
        <end position="256"/>
    </location>
</feature>
<dbReference type="PROSITE" id="PS50023">
    <property type="entry name" value="LIM_DOMAIN_2"/>
    <property type="match status" value="1"/>
</dbReference>
<evidence type="ECO:0000259" key="6">
    <source>
        <dbReference type="PROSITE" id="PS50023"/>
    </source>
</evidence>
<dbReference type="InterPro" id="IPR008936">
    <property type="entry name" value="Rho_GTPase_activation_prot"/>
</dbReference>
<feature type="region of interest" description="Disordered" evidence="5">
    <location>
        <begin position="136"/>
        <end position="532"/>
    </location>
</feature>
<dbReference type="Pfam" id="PF00412">
    <property type="entry name" value="LIM"/>
    <property type="match status" value="1"/>
</dbReference>
<dbReference type="PROSITE" id="PS00478">
    <property type="entry name" value="LIM_DOMAIN_1"/>
    <property type="match status" value="1"/>
</dbReference>
<keyword evidence="3 4" id="KW-0862">Zinc</keyword>
<feature type="compositionally biased region" description="Polar residues" evidence="5">
    <location>
        <begin position="664"/>
        <end position="673"/>
    </location>
</feature>
<sequence length="1301" mass="144001">MEPSAGFPESPMEADDVAYPCKGCGEILEEGKAFELAGNRWHIDCFRCNTCGTILDSDANLLLLGDGSLICNNCTYSCSVCNNKIEDLAILTGDQAFCANCFKCRNCKKKIENLKYARTSQGIFCMECHESLMQRRRKKSQKNSTNRHKHLQQSSNNTMLLDKSLPSLPPSAVSQNALSPDNESPPSETYSETPTDLHHPSSHKRPSNSRTRSEASGPSDGGRGPPKRPAHPRSTSSRSDKRDGSPQILEDDRKENLTLPSSTYQTNRNSVHSQLSEASANGEGFFIPMALDPNPAPGPSPLARRDENSQWDPSGSQRSESKPNARDYFQAINAAGRKVPIEQEKENAVDSPVDSRHSSQPNSPHIAHQYQERGRQISSDITDQLRKKKETGNKSINNIANETPREKAPNESRRRNGETANGKFELQEAPKKKRHSKTNSMGTSIETNQPTSNSAPASVNTQVREQQVIAPSHESPGSSRSEATLSGSPRNSQDSRSHTTTDSPSTNSSPLTTQLKNVPERGDSLARGKQPLYRKELDAGAASRLASLSALEDHFEKPVSAPPTTITQSVANASSSRGTLKAQDSSAAATGKFTDAPPPPLRARERLALQDGSSSDSFVSPRVPPNPPNTAVHKQKNESVSTMKSESSRNDSLRNGEPAVSPKVSRSSHTADSSVDENFLRSGADEGQQEQGGFLRRVSHSVRHARSYSDRGTRMSKEQKWPKSPLMQSGGQSPAFGHEIGSPTTSSPETKEELIFFKNELRRERQKGLEKDQRLAELEAALEAKTTIKQMNTELREKRSTMVVLDTQKEIVVRELEVLTEHIASAKKSGEPLDVAKLSNAVLREFAESLQKLKDSFAPQIEDLTQRRNDMTDEVANLTQLKDKSFQEFEQLSLKNARLADLNNQLVHQIQELYKVNAGPPLDVIRPPPNGLGIYTQHSKEKSMDTRESRPSMTDSNLTGSTVIQEHDVEPATYLSAPQVVNIRKAQPKKFNWKKGGHNVAKGVTKGLKAAFNERDRGQREVQYTEGMPYGQMSQHEHPTSSFPRNQSLDQRQGLGGFFGKEKGRPQYRPSPNGSMPAVNADGGPALFGSELEQRAEYERVNIPGIVMRCIQEVSARGMDIEGIYRKSGGTSQIETIKEGFERNNDYDISDPDLDISAVTSTLKQYFRRLPTPLITYEVYDKLLESTPNPSKDVDLSHPLHPAHPDHYNYRISSMRSAINELPSHHRDTLEVLVFHLAKVIEQQAENLMTSANVAVVFAPTIMRPESLAREMQDTQTKNGAVQFLIENYQRVFSGEDQRGE</sequence>
<evidence type="ECO:0000313" key="9">
    <source>
        <dbReference type="Proteomes" id="UP001590950"/>
    </source>
</evidence>
<feature type="compositionally biased region" description="Polar residues" evidence="5">
    <location>
        <begin position="172"/>
        <end position="194"/>
    </location>
</feature>
<dbReference type="InterPro" id="IPR050729">
    <property type="entry name" value="Rho-GAP"/>
</dbReference>
<dbReference type="Gene3D" id="1.10.555.10">
    <property type="entry name" value="Rho GTPase activation protein"/>
    <property type="match status" value="1"/>
</dbReference>
<feature type="compositionally biased region" description="Polar residues" evidence="5">
    <location>
        <begin position="258"/>
        <end position="279"/>
    </location>
</feature>
<dbReference type="SUPFAM" id="SSF48350">
    <property type="entry name" value="GTPase activation domain, GAP"/>
    <property type="match status" value="1"/>
</dbReference>
<feature type="compositionally biased region" description="Basic residues" evidence="5">
    <location>
        <begin position="697"/>
        <end position="706"/>
    </location>
</feature>
<keyword evidence="9" id="KW-1185">Reference proteome</keyword>
<evidence type="ECO:0000313" key="8">
    <source>
        <dbReference type="EMBL" id="KAL2037959.1"/>
    </source>
</evidence>
<dbReference type="Pfam" id="PF00620">
    <property type="entry name" value="RhoGAP"/>
    <property type="match status" value="1"/>
</dbReference>
<evidence type="ECO:0000259" key="7">
    <source>
        <dbReference type="PROSITE" id="PS50238"/>
    </source>
</evidence>
<dbReference type="SMART" id="SM00324">
    <property type="entry name" value="RhoGAP"/>
    <property type="match status" value="1"/>
</dbReference>
<name>A0ABR3ZXN6_9LECA</name>
<feature type="compositionally biased region" description="Polar residues" evidence="5">
    <location>
        <begin position="475"/>
        <end position="492"/>
    </location>
</feature>
<evidence type="ECO:0000256" key="1">
    <source>
        <dbReference type="ARBA" id="ARBA00022468"/>
    </source>
</evidence>
<evidence type="ECO:0000256" key="5">
    <source>
        <dbReference type="SAM" id="MobiDB-lite"/>
    </source>
</evidence>
<feature type="region of interest" description="Disordered" evidence="5">
    <location>
        <begin position="556"/>
        <end position="750"/>
    </location>
</feature>
<proteinExistence type="predicted"/>
<organism evidence="8 9">
    <name type="scientific">Stereocaulon virgatum</name>
    <dbReference type="NCBI Taxonomy" id="373712"/>
    <lineage>
        <taxon>Eukaryota</taxon>
        <taxon>Fungi</taxon>
        <taxon>Dikarya</taxon>
        <taxon>Ascomycota</taxon>
        <taxon>Pezizomycotina</taxon>
        <taxon>Lecanoromycetes</taxon>
        <taxon>OSLEUM clade</taxon>
        <taxon>Lecanoromycetidae</taxon>
        <taxon>Lecanorales</taxon>
        <taxon>Lecanorineae</taxon>
        <taxon>Stereocaulaceae</taxon>
        <taxon>Stereocaulon</taxon>
    </lineage>
</organism>